<dbReference type="PANTHER" id="PTHR43849:SF2">
    <property type="entry name" value="BLL3936 PROTEIN"/>
    <property type="match status" value="1"/>
</dbReference>
<keyword evidence="1" id="KW-0812">Transmembrane</keyword>
<keyword evidence="1" id="KW-0472">Membrane</keyword>
<keyword evidence="1" id="KW-1133">Transmembrane helix</keyword>
<reference evidence="3" key="1">
    <citation type="journal article" date="2014" name="Front. Microbiol.">
        <title>High frequency of phylogenetically diverse reductive dehalogenase-homologous genes in deep subseafloor sedimentary metagenomes.</title>
        <authorList>
            <person name="Kawai M."/>
            <person name="Futagami T."/>
            <person name="Toyoda A."/>
            <person name="Takaki Y."/>
            <person name="Nishi S."/>
            <person name="Hori S."/>
            <person name="Arai W."/>
            <person name="Tsubouchi T."/>
            <person name="Morono Y."/>
            <person name="Uchiyama I."/>
            <person name="Ito T."/>
            <person name="Fujiyama A."/>
            <person name="Inagaki F."/>
            <person name="Takami H."/>
        </authorList>
    </citation>
    <scope>NUCLEOTIDE SEQUENCE</scope>
    <source>
        <strain evidence="3">Expedition CK06-06</strain>
    </source>
</reference>
<gene>
    <name evidence="3" type="ORF">S12H4_24680</name>
</gene>
<dbReference type="AlphaFoldDB" id="X1RHZ1"/>
<dbReference type="InterPro" id="IPR010656">
    <property type="entry name" value="DctM"/>
</dbReference>
<protein>
    <recommendedName>
        <fullName evidence="2">TRAP C4-dicarboxylate transport system permease DctM subunit domain-containing protein</fullName>
    </recommendedName>
</protein>
<sequence>DAGIFGTPLGVSASFVYLFILFGAILNKTGAGKFFIDFATALTGYTRGGPAKAAVVSSGMMGTVSGSSTANTVTTGSFTIPLMKSIGYSSVFAGAVEPVASTGGQIMPPIMGAAAFIMAEFLGVPYIEIAKAAIFPAMFYYFA</sequence>
<feature type="non-terminal residue" evidence="3">
    <location>
        <position position="1"/>
    </location>
</feature>
<accession>X1RHZ1</accession>
<organism evidence="3">
    <name type="scientific">marine sediment metagenome</name>
    <dbReference type="NCBI Taxonomy" id="412755"/>
    <lineage>
        <taxon>unclassified sequences</taxon>
        <taxon>metagenomes</taxon>
        <taxon>ecological metagenomes</taxon>
    </lineage>
</organism>
<feature type="non-terminal residue" evidence="3">
    <location>
        <position position="143"/>
    </location>
</feature>
<dbReference type="EMBL" id="BARW01013480">
    <property type="protein sequence ID" value="GAI80367.1"/>
    <property type="molecule type" value="Genomic_DNA"/>
</dbReference>
<proteinExistence type="predicted"/>
<evidence type="ECO:0000313" key="3">
    <source>
        <dbReference type="EMBL" id="GAI80367.1"/>
    </source>
</evidence>
<comment type="caution">
    <text evidence="3">The sequence shown here is derived from an EMBL/GenBank/DDBJ whole genome shotgun (WGS) entry which is preliminary data.</text>
</comment>
<feature type="transmembrane region" description="Helical" evidence="1">
    <location>
        <begin position="6"/>
        <end position="26"/>
    </location>
</feature>
<evidence type="ECO:0000256" key="1">
    <source>
        <dbReference type="SAM" id="Phobius"/>
    </source>
</evidence>
<feature type="domain" description="TRAP C4-dicarboxylate transport system permease DctM subunit" evidence="2">
    <location>
        <begin position="12"/>
        <end position="142"/>
    </location>
</feature>
<dbReference type="PANTHER" id="PTHR43849">
    <property type="entry name" value="BLL3936 PROTEIN"/>
    <property type="match status" value="1"/>
</dbReference>
<dbReference type="Pfam" id="PF06808">
    <property type="entry name" value="DctM"/>
    <property type="match status" value="1"/>
</dbReference>
<name>X1RHZ1_9ZZZZ</name>
<evidence type="ECO:0000259" key="2">
    <source>
        <dbReference type="Pfam" id="PF06808"/>
    </source>
</evidence>